<evidence type="ECO:0000313" key="3">
    <source>
        <dbReference type="Proteomes" id="UP000278962"/>
    </source>
</evidence>
<dbReference type="Proteomes" id="UP000278962">
    <property type="component" value="Unassembled WGS sequence"/>
</dbReference>
<dbReference type="PROSITE" id="PS51257">
    <property type="entry name" value="PROKAR_LIPOPROTEIN"/>
    <property type="match status" value="1"/>
</dbReference>
<proteinExistence type="predicted"/>
<accession>A0A660L837</accession>
<gene>
    <name evidence="2" type="ORF">C8N24_6122</name>
</gene>
<evidence type="ECO:0008006" key="4">
    <source>
        <dbReference type="Google" id="ProtNLM"/>
    </source>
</evidence>
<evidence type="ECO:0000256" key="1">
    <source>
        <dbReference type="SAM" id="MobiDB-lite"/>
    </source>
</evidence>
<feature type="region of interest" description="Disordered" evidence="1">
    <location>
        <begin position="161"/>
        <end position="184"/>
    </location>
</feature>
<evidence type="ECO:0000313" key="2">
    <source>
        <dbReference type="EMBL" id="RKQ88083.1"/>
    </source>
</evidence>
<keyword evidence="3" id="KW-1185">Reference proteome</keyword>
<name>A0A660L837_9ACTN</name>
<organism evidence="2 3">
    <name type="scientific">Solirubrobacter pauli</name>
    <dbReference type="NCBI Taxonomy" id="166793"/>
    <lineage>
        <taxon>Bacteria</taxon>
        <taxon>Bacillati</taxon>
        <taxon>Actinomycetota</taxon>
        <taxon>Thermoleophilia</taxon>
        <taxon>Solirubrobacterales</taxon>
        <taxon>Solirubrobacteraceae</taxon>
        <taxon>Solirubrobacter</taxon>
    </lineage>
</organism>
<protein>
    <recommendedName>
        <fullName evidence="4">Lipoprotein</fullName>
    </recommendedName>
</protein>
<sequence length="267" mass="28340">MGAPVARPSLRGMRGIRVASVLALSVTIGACGSVESAAPAAATATPDPAGLRFVKPPVVVYAPEWGSVDVWVRLNRPLRSAVGHPGELDDTPASLEVAGGLHDVPGLLATFRRPTCYSESLYLPEKAEPLQAGQPVEVALVLSEQHRVTGTATVQIAGDGAQPRPVRELGCPSQRPGAPPTRRCDGVVGSHSVSIGLVSATGTSCRRAREVLTSVSRWASSRCFEDLCVARHRRNRGYRCEVGRTGEADWDISCRRGRAEVRGYTSE</sequence>
<dbReference type="AlphaFoldDB" id="A0A660L837"/>
<reference evidence="2 3" key="1">
    <citation type="submission" date="2018-10" db="EMBL/GenBank/DDBJ databases">
        <title>Genomic Encyclopedia of Archaeal and Bacterial Type Strains, Phase II (KMG-II): from individual species to whole genera.</title>
        <authorList>
            <person name="Goeker M."/>
        </authorList>
    </citation>
    <scope>NUCLEOTIDE SEQUENCE [LARGE SCALE GENOMIC DNA]</scope>
    <source>
        <strain evidence="2 3">DSM 14954</strain>
    </source>
</reference>
<dbReference type="EMBL" id="RBIL01000002">
    <property type="protein sequence ID" value="RKQ88083.1"/>
    <property type="molecule type" value="Genomic_DNA"/>
</dbReference>
<comment type="caution">
    <text evidence="2">The sequence shown here is derived from an EMBL/GenBank/DDBJ whole genome shotgun (WGS) entry which is preliminary data.</text>
</comment>